<dbReference type="PANTHER" id="PTHR23416:SF23">
    <property type="entry name" value="ACETYLTRANSFERASE C18B11.09C-RELATED"/>
    <property type="match status" value="1"/>
</dbReference>
<dbReference type="Pfam" id="PF00132">
    <property type="entry name" value="Hexapep"/>
    <property type="match status" value="1"/>
</dbReference>
<dbReference type="Proteomes" id="UP000193719">
    <property type="component" value="Unassembled WGS sequence"/>
</dbReference>
<gene>
    <name evidence="3" type="ORF">BCR36DRAFT_587666</name>
</gene>
<evidence type="ECO:0000313" key="3">
    <source>
        <dbReference type="EMBL" id="ORX41865.1"/>
    </source>
</evidence>
<evidence type="ECO:0000256" key="2">
    <source>
        <dbReference type="ARBA" id="ARBA00022679"/>
    </source>
</evidence>
<proteinExistence type="inferred from homology"/>
<comment type="similarity">
    <text evidence="1">Belongs to the transferase hexapeptide repeat family.</text>
</comment>
<dbReference type="Gene3D" id="2.160.10.10">
    <property type="entry name" value="Hexapeptide repeat proteins"/>
    <property type="match status" value="1"/>
</dbReference>
<dbReference type="InterPro" id="IPR011004">
    <property type="entry name" value="Trimer_LpxA-like_sf"/>
</dbReference>
<dbReference type="InterPro" id="IPR001451">
    <property type="entry name" value="Hexapep"/>
</dbReference>
<accession>A0A1Y1UWJ9</accession>
<comment type="caution">
    <text evidence="3">The sequence shown here is derived from an EMBL/GenBank/DDBJ whole genome shotgun (WGS) entry which is preliminary data.</text>
</comment>
<evidence type="ECO:0000256" key="1">
    <source>
        <dbReference type="ARBA" id="ARBA00007274"/>
    </source>
</evidence>
<dbReference type="AlphaFoldDB" id="A0A1Y1UWJ9"/>
<dbReference type="OrthoDB" id="25818at2759"/>
<name>A0A1Y1UWJ9_9FUNG</name>
<dbReference type="PROSITE" id="PS00101">
    <property type="entry name" value="HEXAPEP_TRANSFERASES"/>
    <property type="match status" value="1"/>
</dbReference>
<keyword evidence="4" id="KW-1185">Reference proteome</keyword>
<evidence type="ECO:0000313" key="4">
    <source>
        <dbReference type="Proteomes" id="UP000193719"/>
    </source>
</evidence>
<dbReference type="Pfam" id="PF14602">
    <property type="entry name" value="Hexapep_2"/>
    <property type="match status" value="1"/>
</dbReference>
<dbReference type="InterPro" id="IPR051159">
    <property type="entry name" value="Hexapeptide_acetyltransf"/>
</dbReference>
<protein>
    <submittedName>
        <fullName evidence="3">Isoleucine patch</fullName>
    </submittedName>
</protein>
<reference evidence="3 4" key="2">
    <citation type="submission" date="2016-08" db="EMBL/GenBank/DDBJ databases">
        <title>Pervasive Adenine N6-methylation of Active Genes in Fungi.</title>
        <authorList>
            <consortium name="DOE Joint Genome Institute"/>
            <person name="Mondo S.J."/>
            <person name="Dannebaum R.O."/>
            <person name="Kuo R.C."/>
            <person name="Labutti K."/>
            <person name="Haridas S."/>
            <person name="Kuo A."/>
            <person name="Salamov A."/>
            <person name="Ahrendt S.R."/>
            <person name="Lipzen A."/>
            <person name="Sullivan W."/>
            <person name="Andreopoulos W.B."/>
            <person name="Clum A."/>
            <person name="Lindquist E."/>
            <person name="Daum C."/>
            <person name="Ramamoorthy G.K."/>
            <person name="Gryganskyi A."/>
            <person name="Culley D."/>
            <person name="Magnuson J.K."/>
            <person name="James T.Y."/>
            <person name="O'Malley M.A."/>
            <person name="Stajich J.E."/>
            <person name="Spatafora J.W."/>
            <person name="Visel A."/>
            <person name="Grigoriev I.V."/>
        </authorList>
    </citation>
    <scope>NUCLEOTIDE SEQUENCE [LARGE SCALE GENOMIC DNA]</scope>
    <source>
        <strain evidence="4">finn</strain>
    </source>
</reference>
<dbReference type="STRING" id="1754191.A0A1Y1UWJ9"/>
<dbReference type="InterPro" id="IPR018357">
    <property type="entry name" value="Hexapep_transf_CS"/>
</dbReference>
<dbReference type="SUPFAM" id="SSF51161">
    <property type="entry name" value="Trimeric LpxA-like enzymes"/>
    <property type="match status" value="1"/>
</dbReference>
<organism evidence="3 4">
    <name type="scientific">Piromyces finnis</name>
    <dbReference type="NCBI Taxonomy" id="1754191"/>
    <lineage>
        <taxon>Eukaryota</taxon>
        <taxon>Fungi</taxon>
        <taxon>Fungi incertae sedis</taxon>
        <taxon>Chytridiomycota</taxon>
        <taxon>Chytridiomycota incertae sedis</taxon>
        <taxon>Neocallimastigomycetes</taxon>
        <taxon>Neocallimastigales</taxon>
        <taxon>Neocallimastigaceae</taxon>
        <taxon>Piromyces</taxon>
    </lineage>
</organism>
<dbReference type="GO" id="GO:0008374">
    <property type="term" value="F:O-acyltransferase activity"/>
    <property type="evidence" value="ECO:0007669"/>
    <property type="project" value="TreeGrafter"/>
</dbReference>
<dbReference type="EMBL" id="MCFH01000076">
    <property type="protein sequence ID" value="ORX41865.1"/>
    <property type="molecule type" value="Genomic_DNA"/>
</dbReference>
<sequence length="207" mass="23031">MSATETPKLIEKEKFLEFINNNIGKPISLDGDMAYSFNQYNYRAQKITVEINNKFHSPEEIVNLFSELIDQKVDSSFRLFPPFNTDNGLNIHIGKNVFINSGCKFQDQGGIYIDDNVLIGHNVVLATLNHEEDPRHRQNLIPKPIHIKSGVWIGSNATILQGVTIGENAIIGAASVVTRDVSPNSVVAGVPAKFIRKIKVSEEKNES</sequence>
<keyword evidence="2" id="KW-0808">Transferase</keyword>
<reference evidence="3 4" key="1">
    <citation type="submission" date="2016-08" db="EMBL/GenBank/DDBJ databases">
        <title>Genomes of anaerobic fungi encode conserved fungal cellulosomes for biomass hydrolysis.</title>
        <authorList>
            <consortium name="DOE Joint Genome Institute"/>
            <person name="Haitjema C.H."/>
            <person name="Gilmore S.P."/>
            <person name="Henske J.K."/>
            <person name="Solomon K.V."/>
            <person name="De Groot R."/>
            <person name="Kuo A."/>
            <person name="Mondo S.J."/>
            <person name="Salamov A.A."/>
            <person name="Labutti K."/>
            <person name="Zhao Z."/>
            <person name="Chiniquy J."/>
            <person name="Barry K."/>
            <person name="Brewer H.M."/>
            <person name="Purvine S.O."/>
            <person name="Wright A.T."/>
            <person name="Boxma B."/>
            <person name="Van Alen T."/>
            <person name="Hackstein J.H."/>
            <person name="Baker S.E."/>
            <person name="Grigoriev I.V."/>
            <person name="O'Malley M.A."/>
        </authorList>
    </citation>
    <scope>NUCLEOTIDE SEQUENCE [LARGE SCALE GENOMIC DNA]</scope>
    <source>
        <strain evidence="4">finn</strain>
    </source>
</reference>
<dbReference type="PANTHER" id="PTHR23416">
    <property type="entry name" value="SIALIC ACID SYNTHASE-RELATED"/>
    <property type="match status" value="1"/>
</dbReference>